<sequence length="196" mass="20697">MTADYAAIVLAGGGGRRMGGRDKPALPVGGAPMVRRVLDAVADASPRIVVGPARPGLDTDVVRVRESPPGGGPVAALAAGLSALPGDVELVAVLAADLPFLTPADIDALRQAATTDDHDGAVLVDAEGCRQWLCGVWRTRALRDRLAELHPPAGQRMRALVSALRPAGVDRREVGRPPPWYDCDTEDDYRWAEERA</sequence>
<dbReference type="InterPro" id="IPR029044">
    <property type="entry name" value="Nucleotide-diphossugar_trans"/>
</dbReference>
<name>A0A8J3X0A9_9ACTN</name>
<evidence type="ECO:0000259" key="2">
    <source>
        <dbReference type="Pfam" id="PF12804"/>
    </source>
</evidence>
<organism evidence="3 4">
    <name type="scientific">Planosporangium mesophilum</name>
    <dbReference type="NCBI Taxonomy" id="689768"/>
    <lineage>
        <taxon>Bacteria</taxon>
        <taxon>Bacillati</taxon>
        <taxon>Actinomycetota</taxon>
        <taxon>Actinomycetes</taxon>
        <taxon>Micromonosporales</taxon>
        <taxon>Micromonosporaceae</taxon>
        <taxon>Planosporangium</taxon>
    </lineage>
</organism>
<evidence type="ECO:0000313" key="3">
    <source>
        <dbReference type="EMBL" id="GII22159.1"/>
    </source>
</evidence>
<dbReference type="Gene3D" id="3.90.550.10">
    <property type="entry name" value="Spore Coat Polysaccharide Biosynthesis Protein SpsA, Chain A"/>
    <property type="match status" value="1"/>
</dbReference>
<dbReference type="Pfam" id="PF12804">
    <property type="entry name" value="NTP_transf_3"/>
    <property type="match status" value="1"/>
</dbReference>
<dbReference type="PANTHER" id="PTHR19136:SF81">
    <property type="entry name" value="MOLYBDENUM COFACTOR GUANYLYLTRANSFERASE"/>
    <property type="match status" value="1"/>
</dbReference>
<evidence type="ECO:0000256" key="1">
    <source>
        <dbReference type="ARBA" id="ARBA00022679"/>
    </source>
</evidence>
<dbReference type="GO" id="GO:0016779">
    <property type="term" value="F:nucleotidyltransferase activity"/>
    <property type="evidence" value="ECO:0007669"/>
    <property type="project" value="UniProtKB-KW"/>
</dbReference>
<keyword evidence="4" id="KW-1185">Reference proteome</keyword>
<protein>
    <submittedName>
        <fullName evidence="3">Molybdenum cofactor guanylyltransferase</fullName>
    </submittedName>
</protein>
<evidence type="ECO:0000313" key="4">
    <source>
        <dbReference type="Proteomes" id="UP000599074"/>
    </source>
</evidence>
<dbReference type="EMBL" id="BOON01000017">
    <property type="protein sequence ID" value="GII22159.1"/>
    <property type="molecule type" value="Genomic_DNA"/>
</dbReference>
<feature type="domain" description="MobA-like NTP transferase" evidence="2">
    <location>
        <begin position="7"/>
        <end position="163"/>
    </location>
</feature>
<gene>
    <name evidence="3" type="ORF">Pme01_17560</name>
</gene>
<proteinExistence type="predicted"/>
<keyword evidence="3" id="KW-0548">Nucleotidyltransferase</keyword>
<dbReference type="InterPro" id="IPR025877">
    <property type="entry name" value="MobA-like_NTP_Trfase"/>
</dbReference>
<reference evidence="3" key="1">
    <citation type="submission" date="2021-01" db="EMBL/GenBank/DDBJ databases">
        <title>Whole genome shotgun sequence of Planosporangium mesophilum NBRC 109066.</title>
        <authorList>
            <person name="Komaki H."/>
            <person name="Tamura T."/>
        </authorList>
    </citation>
    <scope>NUCLEOTIDE SEQUENCE</scope>
    <source>
        <strain evidence="3">NBRC 109066</strain>
    </source>
</reference>
<dbReference type="RefSeq" id="WP_168113567.1">
    <property type="nucleotide sequence ID" value="NZ_BOON01000017.1"/>
</dbReference>
<comment type="caution">
    <text evidence="3">The sequence shown here is derived from an EMBL/GenBank/DDBJ whole genome shotgun (WGS) entry which is preliminary data.</text>
</comment>
<dbReference type="PANTHER" id="PTHR19136">
    <property type="entry name" value="MOLYBDENUM COFACTOR GUANYLYLTRANSFERASE"/>
    <property type="match status" value="1"/>
</dbReference>
<dbReference type="SUPFAM" id="SSF53448">
    <property type="entry name" value="Nucleotide-diphospho-sugar transferases"/>
    <property type="match status" value="1"/>
</dbReference>
<keyword evidence="1" id="KW-0808">Transferase</keyword>
<accession>A0A8J3X0A9</accession>
<dbReference type="AlphaFoldDB" id="A0A8J3X0A9"/>
<dbReference type="Proteomes" id="UP000599074">
    <property type="component" value="Unassembled WGS sequence"/>
</dbReference>